<keyword evidence="3" id="KW-1133">Transmembrane helix</keyword>
<evidence type="ECO:0000313" key="6">
    <source>
        <dbReference type="EMBL" id="EDO46100.1"/>
    </source>
</evidence>
<dbReference type="Pfam" id="PF00041">
    <property type="entry name" value="fn3"/>
    <property type="match status" value="1"/>
</dbReference>
<proteinExistence type="predicted"/>
<protein>
    <submittedName>
        <fullName evidence="6">Uncharacterized protein</fullName>
    </submittedName>
</protein>
<reference evidence="6 7" key="1">
    <citation type="journal article" date="2007" name="Science">
        <title>Sea anemone genome reveals ancestral eumetazoan gene repertoire and genomic organization.</title>
        <authorList>
            <person name="Putnam N.H."/>
            <person name="Srivastava M."/>
            <person name="Hellsten U."/>
            <person name="Dirks B."/>
            <person name="Chapman J."/>
            <person name="Salamov A."/>
            <person name="Terry A."/>
            <person name="Shapiro H."/>
            <person name="Lindquist E."/>
            <person name="Kapitonov V.V."/>
            <person name="Jurka J."/>
            <person name="Genikhovich G."/>
            <person name="Grigoriev I.V."/>
            <person name="Lucas S.M."/>
            <person name="Steele R.E."/>
            <person name="Finnerty J.R."/>
            <person name="Technau U."/>
            <person name="Martindale M.Q."/>
            <person name="Rokhsar D.S."/>
        </authorList>
    </citation>
    <scope>NUCLEOTIDE SEQUENCE [LARGE SCALE GENOMIC DNA]</scope>
    <source>
        <strain evidence="7">CH2 X CH6</strain>
    </source>
</reference>
<feature type="compositionally biased region" description="Basic and acidic residues" evidence="2">
    <location>
        <begin position="635"/>
        <end position="653"/>
    </location>
</feature>
<evidence type="ECO:0000313" key="7">
    <source>
        <dbReference type="Proteomes" id="UP000001593"/>
    </source>
</evidence>
<feature type="transmembrane region" description="Helical" evidence="3">
    <location>
        <begin position="406"/>
        <end position="427"/>
    </location>
</feature>
<dbReference type="InterPro" id="IPR036179">
    <property type="entry name" value="Ig-like_dom_sf"/>
</dbReference>
<feature type="region of interest" description="Disordered" evidence="2">
    <location>
        <begin position="439"/>
        <end position="532"/>
    </location>
</feature>
<dbReference type="Gene3D" id="2.60.40.10">
    <property type="entry name" value="Immunoglobulins"/>
    <property type="match status" value="3"/>
</dbReference>
<evidence type="ECO:0000259" key="5">
    <source>
        <dbReference type="PROSITE" id="PS50853"/>
    </source>
</evidence>
<dbReference type="SUPFAM" id="SSF48726">
    <property type="entry name" value="Immunoglobulin"/>
    <property type="match status" value="1"/>
</dbReference>
<dbReference type="Pfam" id="PF13927">
    <property type="entry name" value="Ig_3"/>
    <property type="match status" value="1"/>
</dbReference>
<dbReference type="InParanoid" id="A7RR37"/>
<accession>A7RR37</accession>
<dbReference type="CDD" id="cd00063">
    <property type="entry name" value="FN3"/>
    <property type="match status" value="1"/>
</dbReference>
<dbReference type="eggNOG" id="KOG3510">
    <property type="taxonomic scope" value="Eukaryota"/>
</dbReference>
<dbReference type="AlphaFoldDB" id="A7RR37"/>
<dbReference type="PANTHER" id="PTHR14340">
    <property type="entry name" value="MICROFIBRIL-ASSOCIATED GLYCOPROTEIN 3"/>
    <property type="match status" value="1"/>
</dbReference>
<dbReference type="SMART" id="SM00408">
    <property type="entry name" value="IGc2"/>
    <property type="match status" value="1"/>
</dbReference>
<feature type="compositionally biased region" description="Basic and acidic residues" evidence="2">
    <location>
        <begin position="713"/>
        <end position="730"/>
    </location>
</feature>
<feature type="compositionally biased region" description="Polar residues" evidence="2">
    <location>
        <begin position="775"/>
        <end position="792"/>
    </location>
</feature>
<dbReference type="SUPFAM" id="SSF49265">
    <property type="entry name" value="Fibronectin type III"/>
    <property type="match status" value="1"/>
</dbReference>
<dbReference type="EMBL" id="DS469530">
    <property type="protein sequence ID" value="EDO46100.1"/>
    <property type="molecule type" value="Genomic_DNA"/>
</dbReference>
<feature type="compositionally biased region" description="Basic and acidic residues" evidence="2">
    <location>
        <begin position="564"/>
        <end position="580"/>
    </location>
</feature>
<sequence>MINSTYKHVSMTLRSDELFTSIGNKFVGHEEANLIIFQHVSISVFSEPPAIQSKSPNQVSNEGVPSDYNAKGYPLPSISWSMKMYNISNSIQTNMCELGIAGVTRRNARLYICTAHGPEMSVSKYTISSWIGKPTSLTCSALGVPAPQITWSRPGQVSTSVSGNQATSELSLTPRSSRDFGEYVCAASNSAGSADARIALIELVPPSSPSISRVEPSDNEIKLNWEAPASDGGSPVVSYVASVQRTGKSTWKSCSTTDRSCVISDVKIASEYWVRAHAQNAVGAGQGTEVNVTVSDHEIRLIEEVWSSLLNDQQSASYTKLAEKFVTQVWSEYSQDSFLRGVGVKGFRSGSVITSFRLTRNDSQIDMTSSLNAKLTDGYLGNLKAQVAMATPSNTGAREGSDSATVGSVVTVFFLLLIVLIVLGLLYRRSRNRNVTLVESKEEAEDQNESYKTQHENATGQAWTTEKRLENSPQNEDEGIEMDMYSDRDSRVSRLSPRTEHAPSSRPHTPLHKNRVHPAQGPAHGEGACTTNSDQFIPTEYAAVLEKSGTKDRLYAELAWLETKGEPDSSNKPSDKTDHSRPKRRQRLPSISGSAVPQRNYKTQHENATGQAWTTEKRLENSPQNEDEGIEMDMYSDRDSRVSRLSPRTEHAPSSRPHTPLHKNRVHPAQGPAHGEGACTTNSDQFIPTEYAAVLEKSGTKDRLYAELAWLETKGEPDSPNKPSDKTDHSRPKRRQRLPSISGSAVPQRKYSILEILKDQQRPRANRIGSEARPRTSSVGNESTVEYTNESI</sequence>
<evidence type="ECO:0000256" key="3">
    <source>
        <dbReference type="SAM" id="Phobius"/>
    </source>
</evidence>
<gene>
    <name evidence="6" type="ORF">NEMVEDRAFT_v1g240082</name>
</gene>
<keyword evidence="3" id="KW-0812">Transmembrane</keyword>
<dbReference type="Proteomes" id="UP000001593">
    <property type="component" value="Unassembled WGS sequence"/>
</dbReference>
<dbReference type="PANTHER" id="PTHR14340:SF9">
    <property type="entry name" value="FIBRONECTIN TYPE-III DOMAIN-CONTAINING PROTEIN"/>
    <property type="match status" value="1"/>
</dbReference>
<feature type="region of interest" description="Disordered" evidence="2">
    <location>
        <begin position="711"/>
        <end position="792"/>
    </location>
</feature>
<evidence type="ECO:0000256" key="1">
    <source>
        <dbReference type="ARBA" id="ARBA00023319"/>
    </source>
</evidence>
<dbReference type="InterPro" id="IPR003961">
    <property type="entry name" value="FN3_dom"/>
</dbReference>
<dbReference type="InterPro" id="IPR013783">
    <property type="entry name" value="Ig-like_fold"/>
</dbReference>
<dbReference type="SMART" id="SM00409">
    <property type="entry name" value="IG"/>
    <property type="match status" value="1"/>
</dbReference>
<feature type="compositionally biased region" description="Polar residues" evidence="2">
    <location>
        <begin position="589"/>
        <end position="614"/>
    </location>
</feature>
<keyword evidence="7" id="KW-1185">Reference proteome</keyword>
<feature type="domain" description="Fibronectin type-III" evidence="5">
    <location>
        <begin position="205"/>
        <end position="299"/>
    </location>
</feature>
<dbReference type="InterPro" id="IPR003599">
    <property type="entry name" value="Ig_sub"/>
</dbReference>
<dbReference type="PROSITE" id="PS50853">
    <property type="entry name" value="FN3"/>
    <property type="match status" value="1"/>
</dbReference>
<evidence type="ECO:0000256" key="2">
    <source>
        <dbReference type="SAM" id="MobiDB-lite"/>
    </source>
</evidence>
<dbReference type="InterPro" id="IPR036116">
    <property type="entry name" value="FN3_sf"/>
</dbReference>
<feature type="compositionally biased region" description="Basic and acidic residues" evidence="2">
    <location>
        <begin position="485"/>
        <end position="503"/>
    </location>
</feature>
<dbReference type="InterPro" id="IPR007110">
    <property type="entry name" value="Ig-like_dom"/>
</dbReference>
<dbReference type="InterPro" id="IPR003598">
    <property type="entry name" value="Ig_sub2"/>
</dbReference>
<keyword evidence="3" id="KW-0472">Membrane</keyword>
<name>A7RR37_NEMVE</name>
<dbReference type="HOGENOM" id="CLU_354634_0_0_1"/>
<dbReference type="SMART" id="SM00060">
    <property type="entry name" value="FN3"/>
    <property type="match status" value="1"/>
</dbReference>
<feature type="domain" description="Ig-like" evidence="4">
    <location>
        <begin position="118"/>
        <end position="199"/>
    </location>
</feature>
<evidence type="ECO:0000259" key="4">
    <source>
        <dbReference type="PROSITE" id="PS50835"/>
    </source>
</evidence>
<organism evidence="6 7">
    <name type="scientific">Nematostella vectensis</name>
    <name type="common">Starlet sea anemone</name>
    <dbReference type="NCBI Taxonomy" id="45351"/>
    <lineage>
        <taxon>Eukaryota</taxon>
        <taxon>Metazoa</taxon>
        <taxon>Cnidaria</taxon>
        <taxon>Anthozoa</taxon>
        <taxon>Hexacorallia</taxon>
        <taxon>Actiniaria</taxon>
        <taxon>Edwardsiidae</taxon>
        <taxon>Nematostella</taxon>
    </lineage>
</organism>
<dbReference type="PROSITE" id="PS50835">
    <property type="entry name" value="IG_LIKE"/>
    <property type="match status" value="1"/>
</dbReference>
<keyword evidence="1" id="KW-0393">Immunoglobulin domain</keyword>
<feature type="region of interest" description="Disordered" evidence="2">
    <location>
        <begin position="564"/>
        <end position="683"/>
    </location>
</feature>